<evidence type="ECO:0000313" key="2">
    <source>
        <dbReference type="Proteomes" id="UP000317318"/>
    </source>
</evidence>
<gene>
    <name evidence="1" type="ORF">Pan189_23330</name>
</gene>
<dbReference type="OrthoDB" id="213434at2"/>
<accession>A0A517R245</accession>
<dbReference type="RefSeq" id="WP_145364024.1">
    <property type="nucleotide sequence ID" value="NZ_CP036268.1"/>
</dbReference>
<name>A0A517R245_9PLAN</name>
<dbReference type="KEGG" id="svp:Pan189_23330"/>
<organism evidence="1 2">
    <name type="scientific">Stratiformator vulcanicus</name>
    <dbReference type="NCBI Taxonomy" id="2527980"/>
    <lineage>
        <taxon>Bacteria</taxon>
        <taxon>Pseudomonadati</taxon>
        <taxon>Planctomycetota</taxon>
        <taxon>Planctomycetia</taxon>
        <taxon>Planctomycetales</taxon>
        <taxon>Planctomycetaceae</taxon>
        <taxon>Stratiformator</taxon>
    </lineage>
</organism>
<sequence>MQTREKILGIVFLLGLLAWQGWPMFYRNIFGPLDELRSTRSALKSEYERKEDRQLALLRMTKELKDLKGRSLPPEPLDAQRLYQQWLTDLAQSKGFKQLKVTPENRISRGTVYVAVQVSISGQATTEELTDFLVSFYRVGLLQRIARLELGGSGRTSSSPLIVTLLAEGVCLTDTPDRVALFPQTTLVSEVDTESKQLNLASTDLLPDELPALIQIAEERLDVISAEGSVVEVTRGVDGTEPSAHAAETAVQILPAGSIDAEAAIMAARDIREAHPFALPTVFDPRFRVTGKVAVLRTDDEWSLDVSLSGDDPSLPEPDYSLEFPGASQPAGLSIGESGVLRWTGRTEVDPGRYEVEIIALRAGEEPLRNRLSVELTDPPPAAPQGDPARDIILVGVVDRDGTREAWFLNRKSGQRLRLKSSEELPVGSEKWTVVDVRAREVDLALDQTKRSIRLGQSLAEANSQ</sequence>
<dbReference type="AlphaFoldDB" id="A0A517R245"/>
<proteinExistence type="predicted"/>
<dbReference type="EMBL" id="CP036268">
    <property type="protein sequence ID" value="QDT37950.1"/>
    <property type="molecule type" value="Genomic_DNA"/>
</dbReference>
<dbReference type="Proteomes" id="UP000317318">
    <property type="component" value="Chromosome"/>
</dbReference>
<keyword evidence="2" id="KW-1185">Reference proteome</keyword>
<protein>
    <submittedName>
        <fullName evidence="1">Uncharacterized protein</fullName>
    </submittedName>
</protein>
<reference evidence="1 2" key="1">
    <citation type="submission" date="2019-02" db="EMBL/GenBank/DDBJ databases">
        <title>Deep-cultivation of Planctomycetes and their phenomic and genomic characterization uncovers novel biology.</title>
        <authorList>
            <person name="Wiegand S."/>
            <person name="Jogler M."/>
            <person name="Boedeker C."/>
            <person name="Pinto D."/>
            <person name="Vollmers J."/>
            <person name="Rivas-Marin E."/>
            <person name="Kohn T."/>
            <person name="Peeters S.H."/>
            <person name="Heuer A."/>
            <person name="Rast P."/>
            <person name="Oberbeckmann S."/>
            <person name="Bunk B."/>
            <person name="Jeske O."/>
            <person name="Meyerdierks A."/>
            <person name="Storesund J.E."/>
            <person name="Kallscheuer N."/>
            <person name="Luecker S."/>
            <person name="Lage O.M."/>
            <person name="Pohl T."/>
            <person name="Merkel B.J."/>
            <person name="Hornburger P."/>
            <person name="Mueller R.-W."/>
            <person name="Bruemmer F."/>
            <person name="Labrenz M."/>
            <person name="Spormann A.M."/>
            <person name="Op den Camp H."/>
            <person name="Overmann J."/>
            <person name="Amann R."/>
            <person name="Jetten M.S.M."/>
            <person name="Mascher T."/>
            <person name="Medema M.H."/>
            <person name="Devos D.P."/>
            <person name="Kaster A.-K."/>
            <person name="Ovreas L."/>
            <person name="Rohde M."/>
            <person name="Galperin M.Y."/>
            <person name="Jogler C."/>
        </authorList>
    </citation>
    <scope>NUCLEOTIDE SEQUENCE [LARGE SCALE GENOMIC DNA]</scope>
    <source>
        <strain evidence="1 2">Pan189</strain>
    </source>
</reference>
<evidence type="ECO:0000313" key="1">
    <source>
        <dbReference type="EMBL" id="QDT37950.1"/>
    </source>
</evidence>